<dbReference type="eggNOG" id="KOG1269">
    <property type="taxonomic scope" value="Eukaryota"/>
</dbReference>
<dbReference type="GO" id="GO:0005783">
    <property type="term" value="C:endoplasmic reticulum"/>
    <property type="evidence" value="ECO:0007669"/>
    <property type="project" value="TreeGrafter"/>
</dbReference>
<keyword evidence="3" id="KW-0949">S-adenosyl-L-methionine</keyword>
<organism evidence="7">
    <name type="scientific">Naegleria gruberi</name>
    <name type="common">Amoeba</name>
    <dbReference type="NCBI Taxonomy" id="5762"/>
    <lineage>
        <taxon>Eukaryota</taxon>
        <taxon>Discoba</taxon>
        <taxon>Heterolobosea</taxon>
        <taxon>Tetramitia</taxon>
        <taxon>Eutetramitia</taxon>
        <taxon>Vahlkampfiidae</taxon>
        <taxon>Naegleria</taxon>
    </lineage>
</organism>
<dbReference type="KEGG" id="ngr:NAEGRDRAFT_81379"/>
<dbReference type="GO" id="GO:0016126">
    <property type="term" value="P:sterol biosynthetic process"/>
    <property type="evidence" value="ECO:0007669"/>
    <property type="project" value="TreeGrafter"/>
</dbReference>
<dbReference type="AlphaFoldDB" id="D2VVH2"/>
<dbReference type="InParanoid" id="D2VVH2"/>
<dbReference type="GeneID" id="8861160"/>
<proteinExistence type="inferred from homology"/>
<dbReference type="OrthoDB" id="4310724at2759"/>
<dbReference type="InterPro" id="IPR050447">
    <property type="entry name" value="Erg6_SMT_methyltransf"/>
</dbReference>
<dbReference type="Pfam" id="PF08498">
    <property type="entry name" value="Sterol_MT_C"/>
    <property type="match status" value="1"/>
</dbReference>
<evidence type="ECO:0000256" key="4">
    <source>
        <dbReference type="SAM" id="Phobius"/>
    </source>
</evidence>
<evidence type="ECO:0000259" key="5">
    <source>
        <dbReference type="PROSITE" id="PS51685"/>
    </source>
</evidence>
<dbReference type="GO" id="GO:0003838">
    <property type="term" value="F:sterol 24-C-methyltransferase activity"/>
    <property type="evidence" value="ECO:0007669"/>
    <property type="project" value="TreeGrafter"/>
</dbReference>
<dbReference type="OMA" id="NGIATMM"/>
<dbReference type="CDD" id="cd02440">
    <property type="entry name" value="AdoMet_MTases"/>
    <property type="match status" value="1"/>
</dbReference>
<keyword evidence="4" id="KW-1133">Transmembrane helix</keyword>
<evidence type="ECO:0000256" key="1">
    <source>
        <dbReference type="ARBA" id="ARBA00022679"/>
    </source>
</evidence>
<dbReference type="InterPro" id="IPR030384">
    <property type="entry name" value="MeTrfase_SMT"/>
</dbReference>
<keyword evidence="4" id="KW-0812">Transmembrane</keyword>
<dbReference type="Pfam" id="PF02353">
    <property type="entry name" value="CMAS"/>
    <property type="match status" value="1"/>
</dbReference>
<dbReference type="SMR" id="D2VVH2"/>
<dbReference type="InterPro" id="IPR029063">
    <property type="entry name" value="SAM-dependent_MTases_sf"/>
</dbReference>
<comment type="similarity">
    <text evidence="2 3">Belongs to the class I-like SAM-binding methyltransferase superfamily. Erg6/SMT family.</text>
</comment>
<dbReference type="EMBL" id="GG738901">
    <property type="protein sequence ID" value="EFC39238.1"/>
    <property type="molecule type" value="Genomic_DNA"/>
</dbReference>
<keyword evidence="3 6" id="KW-0489">Methyltransferase</keyword>
<evidence type="ECO:0000256" key="3">
    <source>
        <dbReference type="PROSITE-ProRule" id="PRU01022"/>
    </source>
</evidence>
<evidence type="ECO:0000256" key="2">
    <source>
        <dbReference type="ARBA" id="ARBA00038188"/>
    </source>
</evidence>
<dbReference type="RefSeq" id="XP_002671982.1">
    <property type="nucleotide sequence ID" value="XM_002671936.1"/>
</dbReference>
<dbReference type="InterPro" id="IPR013705">
    <property type="entry name" value="Sterol_MeTrfase_C"/>
</dbReference>
<dbReference type="FunCoup" id="D2VVH2">
    <property type="interactions" value="160"/>
</dbReference>
<protein>
    <submittedName>
        <fullName evidence="6">24-sterol C-methyltransferase</fullName>
    </submittedName>
</protein>
<evidence type="ECO:0000313" key="7">
    <source>
        <dbReference type="Proteomes" id="UP000006671"/>
    </source>
</evidence>
<dbReference type="PANTHER" id="PTHR44068">
    <property type="entry name" value="ZGC:194242"/>
    <property type="match status" value="1"/>
</dbReference>
<keyword evidence="4" id="KW-0472">Membrane</keyword>
<dbReference type="Proteomes" id="UP000006671">
    <property type="component" value="Unassembled WGS sequence"/>
</dbReference>
<gene>
    <name evidence="6" type="ORF">NAEGRDRAFT_81379</name>
</gene>
<dbReference type="VEuPathDB" id="AmoebaDB:NAEGRDRAFT_81379"/>
<feature type="transmembrane region" description="Helical" evidence="4">
    <location>
        <begin position="6"/>
        <end position="23"/>
    </location>
</feature>
<dbReference type="SUPFAM" id="SSF53335">
    <property type="entry name" value="S-adenosyl-L-methionine-dependent methyltransferases"/>
    <property type="match status" value="1"/>
</dbReference>
<dbReference type="PANTHER" id="PTHR44068:SF1">
    <property type="entry name" value="HYPOTHETICAL LOC100005854"/>
    <property type="match status" value="1"/>
</dbReference>
<reference evidence="6 7" key="1">
    <citation type="journal article" date="2010" name="Cell">
        <title>The genome of Naegleria gruberi illuminates early eukaryotic versatility.</title>
        <authorList>
            <person name="Fritz-Laylin L.K."/>
            <person name="Prochnik S.E."/>
            <person name="Ginger M.L."/>
            <person name="Dacks J.B."/>
            <person name="Carpenter M.L."/>
            <person name="Field M.C."/>
            <person name="Kuo A."/>
            <person name="Paredez A."/>
            <person name="Chapman J."/>
            <person name="Pham J."/>
            <person name="Shu S."/>
            <person name="Neupane R."/>
            <person name="Cipriano M."/>
            <person name="Mancuso J."/>
            <person name="Tu H."/>
            <person name="Salamov A."/>
            <person name="Lindquist E."/>
            <person name="Shapiro H."/>
            <person name="Lucas S."/>
            <person name="Grigoriev I.V."/>
            <person name="Cande W.Z."/>
            <person name="Fulton C."/>
            <person name="Rokhsar D.S."/>
            <person name="Dawson S.C."/>
        </authorList>
    </citation>
    <scope>NUCLEOTIDE SEQUENCE [LARGE SCALE GENOMIC DNA]</scope>
    <source>
        <strain evidence="6 7">NEG-M</strain>
    </source>
</reference>
<keyword evidence="7" id="KW-1185">Reference proteome</keyword>
<dbReference type="GO" id="GO:0032259">
    <property type="term" value="P:methylation"/>
    <property type="evidence" value="ECO:0007669"/>
    <property type="project" value="UniProtKB-KW"/>
</dbReference>
<dbReference type="Gene3D" id="3.40.50.150">
    <property type="entry name" value="Vaccinia Virus protein VP39"/>
    <property type="match status" value="1"/>
</dbReference>
<evidence type="ECO:0000313" key="6">
    <source>
        <dbReference type="EMBL" id="EFC39238.1"/>
    </source>
</evidence>
<sequence length="367" mass="41608">MSLFLLGVVSIVVIGFVVYLFKFKNQIKGYHLTNENVTGTYQDLFAQDTKDTHDKRKNAGWDVAGKYYDMVTDFYLYGWGRSFHFAPRHKKESMIESIQRHEYWLAKQMDLKKGMKCLDLGCGVMGPATNISRFTGAHITGVNNHPYQSQQAKEYISQMGLSEQCQIVRGDFNNLDDNSDLPSESYDAAYTIEASCHAKDRPHCYKQIYNKLKPGAIFAGYEWVMISGKYDSKNEEHNKIKFDIMKGDGLPEILMDKEIDESLRKAGFEVIKTEDVGVTDQIHPVPWYQPIDNGGWDFTSWFQTSYGRFIVHKLVGILESVGLVPKSSQQAYEFLMAGASGLVAGGKTGIFTPCYFFMARKPLTAAE</sequence>
<dbReference type="STRING" id="5762.D2VVH2"/>
<feature type="domain" description="SAM-dependent methyltransferase Erg6/SMT-type" evidence="5">
    <location>
        <begin position="67"/>
        <end position="362"/>
    </location>
</feature>
<keyword evidence="1 3" id="KW-0808">Transferase</keyword>
<name>D2VVH2_NAEGR</name>
<dbReference type="PROSITE" id="PS51685">
    <property type="entry name" value="SAM_MT_ERG6_SMT"/>
    <property type="match status" value="1"/>
</dbReference>
<accession>D2VVH2</accession>